<dbReference type="SMART" id="SM00184">
    <property type="entry name" value="RING"/>
    <property type="match status" value="1"/>
</dbReference>
<dbReference type="GO" id="GO:0016020">
    <property type="term" value="C:membrane"/>
    <property type="evidence" value="ECO:0007669"/>
    <property type="project" value="UniProtKB-SubCell"/>
</dbReference>
<dbReference type="PROSITE" id="PS50089">
    <property type="entry name" value="ZF_RING_2"/>
    <property type="match status" value="1"/>
</dbReference>
<evidence type="ECO:0000256" key="10">
    <source>
        <dbReference type="ARBA" id="ARBA00022833"/>
    </source>
</evidence>
<dbReference type="FunFam" id="3.30.40.10:FF:000233">
    <property type="entry name" value="RING-H2 finger protein ATL54"/>
    <property type="match status" value="1"/>
</dbReference>
<keyword evidence="7" id="KW-0479">Metal-binding</keyword>
<comment type="pathway">
    <text evidence="3">Protein modification; protein ubiquitination.</text>
</comment>
<dbReference type="Pfam" id="PF13639">
    <property type="entry name" value="zf-RING_2"/>
    <property type="match status" value="1"/>
</dbReference>
<evidence type="ECO:0000256" key="7">
    <source>
        <dbReference type="ARBA" id="ARBA00022723"/>
    </source>
</evidence>
<dbReference type="PANTHER" id="PTHR46913">
    <property type="entry name" value="RING-H2 FINGER PROTEIN ATL16"/>
    <property type="match status" value="1"/>
</dbReference>
<keyword evidence="11 16" id="KW-1133">Transmembrane helix</keyword>
<dbReference type="PANTHER" id="PTHR46913:SF22">
    <property type="entry name" value="RING-TYPE E3 UBIQUITIN TRANSFERASE"/>
    <property type="match status" value="1"/>
</dbReference>
<evidence type="ECO:0000256" key="6">
    <source>
        <dbReference type="ARBA" id="ARBA00022692"/>
    </source>
</evidence>
<feature type="compositionally biased region" description="Polar residues" evidence="15">
    <location>
        <begin position="263"/>
        <end position="285"/>
    </location>
</feature>
<evidence type="ECO:0000256" key="8">
    <source>
        <dbReference type="ARBA" id="ARBA00022771"/>
    </source>
</evidence>
<sequence>MNKKKKRKRKNSHQHSFLCFPYNTTSVRNILLISSSSSLIRNTPAILSKYTSKFVKLAMASLDAPQTWIPHVNIKDCSQGFCSLYCPQWCYIISPPPPPFEFPDDDSSPIFSPLVIAIIGILASAFLLVCYYTIISKYCGNDYSARRRDQNHGQNEEFEDDHNSSLHEPWHAATTGVDEALIRSITVCKYKKGDGLIEGTDCSVCLSEFEEDESIRLLPKCSHAFHVPCIDTWLRSHSNCPLCRANIVFFSASLPQLPPPVTETPQGNESLQESQRANENVSVTQDTERVARDEQATQNLAGAPKTPSRVFRDSGNLEERDIIIEMRDIDRYQRIRRSFSMDHPCQSHTSIAEIIRMNQDEVVPVEDCSGDVGSSKHSAEISKCVSSSCRRVLNCVLNPVTMKRSFSSGRFFLTGHGRMRDTISLV</sequence>
<comment type="catalytic activity">
    <reaction evidence="1">
        <text>S-ubiquitinyl-[E2 ubiquitin-conjugating enzyme]-L-cysteine + [acceptor protein]-L-lysine = [E2 ubiquitin-conjugating enzyme]-L-cysteine + N(6)-ubiquitinyl-[acceptor protein]-L-lysine.</text>
        <dbReference type="EC" id="2.3.2.27"/>
    </reaction>
</comment>
<evidence type="ECO:0000256" key="15">
    <source>
        <dbReference type="SAM" id="MobiDB-lite"/>
    </source>
</evidence>
<dbReference type="EMBL" id="CM009292">
    <property type="protein sequence ID" value="RQO88087.1"/>
    <property type="molecule type" value="Genomic_DNA"/>
</dbReference>
<keyword evidence="5" id="KW-0808">Transferase</keyword>
<evidence type="ECO:0000259" key="17">
    <source>
        <dbReference type="PROSITE" id="PS50089"/>
    </source>
</evidence>
<evidence type="ECO:0000313" key="18">
    <source>
        <dbReference type="EMBL" id="RQO88087.1"/>
    </source>
</evidence>
<keyword evidence="12 16" id="KW-0472">Membrane</keyword>
<evidence type="ECO:0000256" key="11">
    <source>
        <dbReference type="ARBA" id="ARBA00022989"/>
    </source>
</evidence>
<gene>
    <name evidence="18" type="ORF">POPTR_003G093100</name>
</gene>
<feature type="region of interest" description="Disordered" evidence="15">
    <location>
        <begin position="259"/>
        <end position="290"/>
    </location>
</feature>
<feature type="domain" description="RING-type" evidence="17">
    <location>
        <begin position="202"/>
        <end position="244"/>
    </location>
</feature>
<feature type="transmembrane region" description="Helical" evidence="16">
    <location>
        <begin position="114"/>
        <end position="134"/>
    </location>
</feature>
<evidence type="ECO:0000256" key="2">
    <source>
        <dbReference type="ARBA" id="ARBA00004167"/>
    </source>
</evidence>
<evidence type="ECO:0000256" key="9">
    <source>
        <dbReference type="ARBA" id="ARBA00022786"/>
    </source>
</evidence>
<evidence type="ECO:0000256" key="16">
    <source>
        <dbReference type="SAM" id="Phobius"/>
    </source>
</evidence>
<dbReference type="AlphaFoldDB" id="A0A3N7EN83"/>
<keyword evidence="10" id="KW-0862">Zinc</keyword>
<evidence type="ECO:0000256" key="4">
    <source>
        <dbReference type="ARBA" id="ARBA00012483"/>
    </source>
</evidence>
<dbReference type="GO" id="GO:0008270">
    <property type="term" value="F:zinc ion binding"/>
    <property type="evidence" value="ECO:0007669"/>
    <property type="project" value="UniProtKB-KW"/>
</dbReference>
<dbReference type="Proteomes" id="UP000006729">
    <property type="component" value="Chromosome 3"/>
</dbReference>
<dbReference type="InterPro" id="IPR044600">
    <property type="entry name" value="ATL1/ATL16-like"/>
</dbReference>
<dbReference type="InParanoid" id="A0A3N7EN83"/>
<proteinExistence type="inferred from homology"/>
<keyword evidence="9" id="KW-0833">Ubl conjugation pathway</keyword>
<organism evidence="18 19">
    <name type="scientific">Populus trichocarpa</name>
    <name type="common">Western balsam poplar</name>
    <name type="synonym">Populus balsamifera subsp. trichocarpa</name>
    <dbReference type="NCBI Taxonomy" id="3694"/>
    <lineage>
        <taxon>Eukaryota</taxon>
        <taxon>Viridiplantae</taxon>
        <taxon>Streptophyta</taxon>
        <taxon>Embryophyta</taxon>
        <taxon>Tracheophyta</taxon>
        <taxon>Spermatophyta</taxon>
        <taxon>Magnoliopsida</taxon>
        <taxon>eudicotyledons</taxon>
        <taxon>Gunneridae</taxon>
        <taxon>Pentapetalae</taxon>
        <taxon>rosids</taxon>
        <taxon>fabids</taxon>
        <taxon>Malpighiales</taxon>
        <taxon>Salicaceae</taxon>
        <taxon>Saliceae</taxon>
        <taxon>Populus</taxon>
    </lineage>
</organism>
<protein>
    <recommendedName>
        <fullName evidence="4">RING-type E3 ubiquitin transferase</fullName>
        <ecNumber evidence="4">2.3.2.27</ecNumber>
    </recommendedName>
</protein>
<keyword evidence="6 16" id="KW-0812">Transmembrane</keyword>
<dbReference type="SUPFAM" id="SSF57850">
    <property type="entry name" value="RING/U-box"/>
    <property type="match status" value="1"/>
</dbReference>
<dbReference type="Gene3D" id="3.30.40.10">
    <property type="entry name" value="Zinc/RING finger domain, C3HC4 (zinc finger)"/>
    <property type="match status" value="1"/>
</dbReference>
<dbReference type="InterPro" id="IPR013083">
    <property type="entry name" value="Znf_RING/FYVE/PHD"/>
</dbReference>
<keyword evidence="8 14" id="KW-0863">Zinc-finger</keyword>
<dbReference type="GO" id="GO:0061630">
    <property type="term" value="F:ubiquitin protein ligase activity"/>
    <property type="evidence" value="ECO:0007669"/>
    <property type="project" value="UniProtKB-EC"/>
</dbReference>
<keyword evidence="19" id="KW-1185">Reference proteome</keyword>
<evidence type="ECO:0000256" key="14">
    <source>
        <dbReference type="PROSITE-ProRule" id="PRU00175"/>
    </source>
</evidence>
<reference evidence="18 19" key="1">
    <citation type="journal article" date="2006" name="Science">
        <title>The genome of black cottonwood, Populus trichocarpa (Torr. &amp; Gray).</title>
        <authorList>
            <person name="Tuskan G.A."/>
            <person name="Difazio S."/>
            <person name="Jansson S."/>
            <person name="Bohlmann J."/>
            <person name="Grigoriev I."/>
            <person name="Hellsten U."/>
            <person name="Putnam N."/>
            <person name="Ralph S."/>
            <person name="Rombauts S."/>
            <person name="Salamov A."/>
            <person name="Schein J."/>
            <person name="Sterck L."/>
            <person name="Aerts A."/>
            <person name="Bhalerao R.R."/>
            <person name="Bhalerao R.P."/>
            <person name="Blaudez D."/>
            <person name="Boerjan W."/>
            <person name="Brun A."/>
            <person name="Brunner A."/>
            <person name="Busov V."/>
            <person name="Campbell M."/>
            <person name="Carlson J."/>
            <person name="Chalot M."/>
            <person name="Chapman J."/>
            <person name="Chen G.L."/>
            <person name="Cooper D."/>
            <person name="Coutinho P.M."/>
            <person name="Couturier J."/>
            <person name="Covert S."/>
            <person name="Cronk Q."/>
            <person name="Cunningham R."/>
            <person name="Davis J."/>
            <person name="Degroeve S."/>
            <person name="Dejardin A."/>
            <person name="Depamphilis C."/>
            <person name="Detter J."/>
            <person name="Dirks B."/>
            <person name="Dubchak I."/>
            <person name="Duplessis S."/>
            <person name="Ehlting J."/>
            <person name="Ellis B."/>
            <person name="Gendler K."/>
            <person name="Goodstein D."/>
            <person name="Gribskov M."/>
            <person name="Grimwood J."/>
            <person name="Groover A."/>
            <person name="Gunter L."/>
            <person name="Hamberger B."/>
            <person name="Heinze B."/>
            <person name="Helariutta Y."/>
            <person name="Henrissat B."/>
            <person name="Holligan D."/>
            <person name="Holt R."/>
            <person name="Huang W."/>
            <person name="Islam-Faridi N."/>
            <person name="Jones S."/>
            <person name="Jones-Rhoades M."/>
            <person name="Jorgensen R."/>
            <person name="Joshi C."/>
            <person name="Kangasjarvi J."/>
            <person name="Karlsson J."/>
            <person name="Kelleher C."/>
            <person name="Kirkpatrick R."/>
            <person name="Kirst M."/>
            <person name="Kohler A."/>
            <person name="Kalluri U."/>
            <person name="Larimer F."/>
            <person name="Leebens-Mack J."/>
            <person name="Leple J.C."/>
            <person name="Locascio P."/>
            <person name="Lou Y."/>
            <person name="Lucas S."/>
            <person name="Martin F."/>
            <person name="Montanini B."/>
            <person name="Napoli C."/>
            <person name="Nelson D.R."/>
            <person name="Nelson C."/>
            <person name="Nieminen K."/>
            <person name="Nilsson O."/>
            <person name="Pereda V."/>
            <person name="Peter G."/>
            <person name="Philippe R."/>
            <person name="Pilate G."/>
            <person name="Poliakov A."/>
            <person name="Razumovskaya J."/>
            <person name="Richardson P."/>
            <person name="Rinaldi C."/>
            <person name="Ritland K."/>
            <person name="Rouze P."/>
            <person name="Ryaboy D."/>
            <person name="Schmutz J."/>
            <person name="Schrader J."/>
            <person name="Segerman B."/>
            <person name="Shin H."/>
            <person name="Siddiqui A."/>
            <person name="Sterky F."/>
            <person name="Terry A."/>
            <person name="Tsai C.J."/>
            <person name="Uberbacher E."/>
            <person name="Unneberg P."/>
            <person name="Vahala J."/>
            <person name="Wall K."/>
            <person name="Wessler S."/>
            <person name="Yang G."/>
            <person name="Yin T."/>
            <person name="Douglas C."/>
            <person name="Marra M."/>
            <person name="Sandberg G."/>
            <person name="Van de Peer Y."/>
            <person name="Rokhsar D."/>
        </authorList>
    </citation>
    <scope>NUCLEOTIDE SEQUENCE [LARGE SCALE GENOMIC DNA]</scope>
    <source>
        <strain evidence="19">cv. Nisqually</strain>
    </source>
</reference>
<evidence type="ECO:0000256" key="13">
    <source>
        <dbReference type="ARBA" id="ARBA00024209"/>
    </source>
</evidence>
<dbReference type="EC" id="2.3.2.27" evidence="4"/>
<evidence type="ECO:0000256" key="5">
    <source>
        <dbReference type="ARBA" id="ARBA00022679"/>
    </source>
</evidence>
<dbReference type="UniPathway" id="UPA00143"/>
<name>A0A3N7EN83_POPTR</name>
<dbReference type="InterPro" id="IPR001841">
    <property type="entry name" value="Znf_RING"/>
</dbReference>
<evidence type="ECO:0000256" key="1">
    <source>
        <dbReference type="ARBA" id="ARBA00000900"/>
    </source>
</evidence>
<evidence type="ECO:0000256" key="12">
    <source>
        <dbReference type="ARBA" id="ARBA00023136"/>
    </source>
</evidence>
<dbReference type="GO" id="GO:0016567">
    <property type="term" value="P:protein ubiquitination"/>
    <property type="evidence" value="ECO:0000318"/>
    <property type="project" value="GO_Central"/>
</dbReference>
<accession>A0A3N7EN83</accession>
<evidence type="ECO:0000313" key="19">
    <source>
        <dbReference type="Proteomes" id="UP000006729"/>
    </source>
</evidence>
<dbReference type="STRING" id="3694.A0A3N7EN83"/>
<comment type="subcellular location">
    <subcellularLocation>
        <location evidence="2">Membrane</location>
        <topology evidence="2">Single-pass membrane protein</topology>
    </subcellularLocation>
</comment>
<evidence type="ECO:0000256" key="3">
    <source>
        <dbReference type="ARBA" id="ARBA00004906"/>
    </source>
</evidence>
<dbReference type="CDD" id="cd16461">
    <property type="entry name" value="RING-H2_EL5-like"/>
    <property type="match status" value="1"/>
</dbReference>
<comment type="similarity">
    <text evidence="13">Belongs to the RING-type zinc finger family. ATL subfamily.</text>
</comment>
<dbReference type="FunCoup" id="A0A3N7EN83">
    <property type="interactions" value="292"/>
</dbReference>